<dbReference type="Pfam" id="PF00067">
    <property type="entry name" value="p450"/>
    <property type="match status" value="1"/>
</dbReference>
<dbReference type="GO" id="GO:0016712">
    <property type="term" value="F:oxidoreductase activity, acting on paired donors, with incorporation or reduction of molecular oxygen, reduced flavin or flavoprotein as one donor, and incorporation of one atom of oxygen"/>
    <property type="evidence" value="ECO:0007669"/>
    <property type="project" value="TreeGrafter"/>
</dbReference>
<evidence type="ECO:0000256" key="6">
    <source>
        <dbReference type="ARBA" id="ARBA00022723"/>
    </source>
</evidence>
<keyword evidence="10 13" id="KW-0408">Iron</keyword>
<feature type="transmembrane region" description="Helical" evidence="15">
    <location>
        <begin position="6"/>
        <end position="22"/>
    </location>
</feature>
<protein>
    <recommendedName>
        <fullName evidence="18">Cytochrome P450</fullName>
    </recommendedName>
</protein>
<gene>
    <name evidence="16" type="primary">LOC117741216</name>
</gene>
<keyword evidence="5 13" id="KW-0349">Heme</keyword>
<keyword evidence="9 14" id="KW-0560">Oxidoreductase</keyword>
<feature type="binding site" description="axial binding residue" evidence="13">
    <location>
        <position position="412"/>
    </location>
    <ligand>
        <name>heme</name>
        <dbReference type="ChEBI" id="CHEBI:30413"/>
    </ligand>
    <ligandPart>
        <name>Fe</name>
        <dbReference type="ChEBI" id="CHEBI:18248"/>
    </ligandPart>
</feature>
<sequence>MDFSATVILAGLILALMWLFSIKNSRKYRLPPGPFALPLIGNLPQLDKNAPFKSILKLSETHGPVLTVHLGWQRLVFLVGYDAVKEALVDQADDFTGRGPLPFLIKVSKGLGISNGKRWRQLRRFTMSTLRDFGMGRKRMEEWIQEESTHLRAHIEFSSSLPATPFDPTFLLSRTVSNVICCLVFGERFSYEDKKFLHLLNIISDMLKLFILSLLSHSYFVDMKIQEHKETLDPGSPRDFIDCFLIRINQEKDNPTTEFNNDNLVSTVLNLFMAGTETTSSTIRYALSVLIKYPNIQEKMQNEIESAIGQGCSPSMENRKSLLFTDAVIHEVQRFLDIVPFSLPRYALQDISFRGYTIPKDTMIIPLLHSVLKEEKQWATPWSFNPQHFLDQNEKFKKNPAFLPFSAGKRACVGESLARMELFILLVSLLQNFTFSCAGGPDSINLVSEYSSFANLPRTYHIIATPR</sequence>
<keyword evidence="8" id="KW-0492">Microsome</keyword>
<evidence type="ECO:0000256" key="14">
    <source>
        <dbReference type="RuleBase" id="RU000461"/>
    </source>
</evidence>
<dbReference type="FunFam" id="1.10.630.10:FF:000238">
    <property type="entry name" value="Cytochrome P450 2A6"/>
    <property type="match status" value="2"/>
</dbReference>
<dbReference type="InterPro" id="IPR002401">
    <property type="entry name" value="Cyt_P450_E_grp-I"/>
</dbReference>
<evidence type="ECO:0000256" key="1">
    <source>
        <dbReference type="ARBA" id="ARBA00001971"/>
    </source>
</evidence>
<keyword evidence="11 14" id="KW-0503">Monooxygenase</keyword>
<proteinExistence type="inferred from homology"/>
<comment type="similarity">
    <text evidence="4 14">Belongs to the cytochrome P450 family.</text>
</comment>
<accession>A0A8C3FYU3</accession>
<dbReference type="PRINTS" id="PR00385">
    <property type="entry name" value="P450"/>
</dbReference>
<evidence type="ECO:0000313" key="17">
    <source>
        <dbReference type="Proteomes" id="UP000694565"/>
    </source>
</evidence>
<comment type="cofactor">
    <cofactor evidence="1 13">
        <name>heme</name>
        <dbReference type="ChEBI" id="CHEBI:30413"/>
    </cofactor>
</comment>
<reference evidence="16" key="1">
    <citation type="submission" date="2025-08" db="UniProtKB">
        <authorList>
            <consortium name="Ensembl"/>
        </authorList>
    </citation>
    <scope>IDENTIFICATION</scope>
</reference>
<dbReference type="PRINTS" id="PR00463">
    <property type="entry name" value="EP450I"/>
</dbReference>
<evidence type="ECO:0000313" key="16">
    <source>
        <dbReference type="Ensembl" id="ENSCLMP00005023757.1"/>
    </source>
</evidence>
<dbReference type="SUPFAM" id="SSF48264">
    <property type="entry name" value="Cytochrome P450"/>
    <property type="match status" value="1"/>
</dbReference>
<evidence type="ECO:0008006" key="18">
    <source>
        <dbReference type="Google" id="ProtNLM"/>
    </source>
</evidence>
<evidence type="ECO:0000256" key="4">
    <source>
        <dbReference type="ARBA" id="ARBA00010617"/>
    </source>
</evidence>
<dbReference type="GO" id="GO:0006082">
    <property type="term" value="P:organic acid metabolic process"/>
    <property type="evidence" value="ECO:0007669"/>
    <property type="project" value="TreeGrafter"/>
</dbReference>
<evidence type="ECO:0000256" key="7">
    <source>
        <dbReference type="ARBA" id="ARBA00022824"/>
    </source>
</evidence>
<dbReference type="GO" id="GO:0006805">
    <property type="term" value="P:xenobiotic metabolic process"/>
    <property type="evidence" value="ECO:0007669"/>
    <property type="project" value="TreeGrafter"/>
</dbReference>
<dbReference type="GO" id="GO:0005789">
    <property type="term" value="C:endoplasmic reticulum membrane"/>
    <property type="evidence" value="ECO:0007669"/>
    <property type="project" value="UniProtKB-SubCell"/>
</dbReference>
<dbReference type="PROSITE" id="PS00086">
    <property type="entry name" value="CYTOCHROME_P450"/>
    <property type="match status" value="1"/>
</dbReference>
<evidence type="ECO:0000256" key="5">
    <source>
        <dbReference type="ARBA" id="ARBA00022617"/>
    </source>
</evidence>
<evidence type="ECO:0000256" key="3">
    <source>
        <dbReference type="ARBA" id="ARBA00004406"/>
    </source>
</evidence>
<evidence type="ECO:0000256" key="15">
    <source>
        <dbReference type="SAM" id="Phobius"/>
    </source>
</evidence>
<evidence type="ECO:0000256" key="11">
    <source>
        <dbReference type="ARBA" id="ARBA00023033"/>
    </source>
</evidence>
<keyword evidence="12 15" id="KW-0472">Membrane</keyword>
<dbReference type="InterPro" id="IPR036396">
    <property type="entry name" value="Cyt_P450_sf"/>
</dbReference>
<evidence type="ECO:0000256" key="9">
    <source>
        <dbReference type="ARBA" id="ARBA00023002"/>
    </source>
</evidence>
<dbReference type="Proteomes" id="UP000694565">
    <property type="component" value="Unplaced"/>
</dbReference>
<keyword evidence="17" id="KW-1185">Reference proteome</keyword>
<reference evidence="16" key="2">
    <citation type="submission" date="2025-09" db="UniProtKB">
        <authorList>
            <consortium name="Ensembl"/>
        </authorList>
    </citation>
    <scope>IDENTIFICATION</scope>
</reference>
<comment type="subcellular location">
    <subcellularLocation>
        <location evidence="3">Endoplasmic reticulum membrane</location>
        <topology evidence="3">Peripheral membrane protein</topology>
    </subcellularLocation>
    <subcellularLocation>
        <location evidence="2">Microsome membrane</location>
        <topology evidence="2">Peripheral membrane protein</topology>
    </subcellularLocation>
</comment>
<keyword evidence="7" id="KW-0256">Endoplasmic reticulum</keyword>
<dbReference type="PANTHER" id="PTHR24300">
    <property type="entry name" value="CYTOCHROME P450 508A4-RELATED"/>
    <property type="match status" value="1"/>
</dbReference>
<evidence type="ECO:0000256" key="10">
    <source>
        <dbReference type="ARBA" id="ARBA00023004"/>
    </source>
</evidence>
<evidence type="ECO:0000256" key="8">
    <source>
        <dbReference type="ARBA" id="ARBA00022848"/>
    </source>
</evidence>
<dbReference type="AlphaFoldDB" id="A0A8C3FYU3"/>
<evidence type="ECO:0000256" key="13">
    <source>
        <dbReference type="PIRSR" id="PIRSR602401-1"/>
    </source>
</evidence>
<dbReference type="InterPro" id="IPR017972">
    <property type="entry name" value="Cyt_P450_CS"/>
</dbReference>
<keyword evidence="15" id="KW-1133">Transmembrane helix</keyword>
<dbReference type="Gene3D" id="1.10.630.10">
    <property type="entry name" value="Cytochrome P450"/>
    <property type="match status" value="1"/>
</dbReference>
<keyword evidence="15" id="KW-0812">Transmembrane</keyword>
<dbReference type="GO" id="GO:0005506">
    <property type="term" value="F:iron ion binding"/>
    <property type="evidence" value="ECO:0007669"/>
    <property type="project" value="InterPro"/>
</dbReference>
<dbReference type="GO" id="GO:0020037">
    <property type="term" value="F:heme binding"/>
    <property type="evidence" value="ECO:0007669"/>
    <property type="project" value="InterPro"/>
</dbReference>
<keyword evidence="6 13" id="KW-0479">Metal-binding</keyword>
<organism evidence="16 17">
    <name type="scientific">Cyclopterus lumpus</name>
    <name type="common">Lumpsucker</name>
    <dbReference type="NCBI Taxonomy" id="8103"/>
    <lineage>
        <taxon>Eukaryota</taxon>
        <taxon>Metazoa</taxon>
        <taxon>Chordata</taxon>
        <taxon>Craniata</taxon>
        <taxon>Vertebrata</taxon>
        <taxon>Euteleostomi</taxon>
        <taxon>Actinopterygii</taxon>
        <taxon>Neopterygii</taxon>
        <taxon>Teleostei</taxon>
        <taxon>Neoteleostei</taxon>
        <taxon>Acanthomorphata</taxon>
        <taxon>Eupercaria</taxon>
        <taxon>Perciformes</taxon>
        <taxon>Cottioidei</taxon>
        <taxon>Cottales</taxon>
        <taxon>Cyclopteridae</taxon>
        <taxon>Cyclopterus</taxon>
    </lineage>
</organism>
<evidence type="ECO:0000256" key="2">
    <source>
        <dbReference type="ARBA" id="ARBA00004174"/>
    </source>
</evidence>
<dbReference type="InterPro" id="IPR001128">
    <property type="entry name" value="Cyt_P450"/>
</dbReference>
<name>A0A8C3FYU3_CYCLU</name>
<dbReference type="GeneTree" id="ENSGT00940000162064"/>
<evidence type="ECO:0000256" key="12">
    <source>
        <dbReference type="ARBA" id="ARBA00023136"/>
    </source>
</evidence>
<dbReference type="Ensembl" id="ENSCLMT00005024858.1">
    <property type="protein sequence ID" value="ENSCLMP00005023757.1"/>
    <property type="gene ID" value="ENSCLMG00005010972.1"/>
</dbReference>
<dbReference type="InterPro" id="IPR050182">
    <property type="entry name" value="Cytochrome_P450_fam2"/>
</dbReference>
<dbReference type="PANTHER" id="PTHR24300:SF153">
    <property type="entry name" value="CYTOCHROME P450 2G1-LIKE-RELATED"/>
    <property type="match status" value="1"/>
</dbReference>